<feature type="region of interest" description="Disordered" evidence="1">
    <location>
        <begin position="193"/>
        <end position="259"/>
    </location>
</feature>
<feature type="domain" description="Myb/SANT-like" evidence="2">
    <location>
        <begin position="17"/>
        <end position="109"/>
    </location>
</feature>
<protein>
    <recommendedName>
        <fullName evidence="2">Myb/SANT-like domain-containing protein</fullName>
    </recommendedName>
</protein>
<accession>A0A8X8XFY0</accession>
<dbReference type="InterPro" id="IPR024752">
    <property type="entry name" value="Myb/SANT-like_dom"/>
</dbReference>
<reference evidence="3" key="2">
    <citation type="submission" date="2020-08" db="EMBL/GenBank/DDBJ databases">
        <title>Plant Genome Project.</title>
        <authorList>
            <person name="Zhang R.-G."/>
        </authorList>
    </citation>
    <scope>NUCLEOTIDE SEQUENCE</scope>
    <source>
        <strain evidence="3">Huo1</strain>
        <tissue evidence="3">Leaf</tissue>
    </source>
</reference>
<gene>
    <name evidence="3" type="ORF">SASPL_129368</name>
</gene>
<dbReference type="OrthoDB" id="928915at2759"/>
<evidence type="ECO:0000256" key="1">
    <source>
        <dbReference type="SAM" id="MobiDB-lite"/>
    </source>
</evidence>
<evidence type="ECO:0000259" key="2">
    <source>
        <dbReference type="Pfam" id="PF12776"/>
    </source>
</evidence>
<dbReference type="AlphaFoldDB" id="A0A8X8XFY0"/>
<sequence>MSMSIPLQAKFFFKGLWSPSVDDVILSTAIRMKSVRGWNGKQVPAEVFFEASHAVLTKLGCKLTPDDIKERMQFFELRYRTFKAVVATYGVTWDVKDHIIQADEAVWKKIFKYQPFAAAYFHCDELDFSRLAIVFGMEDVKVEDSPNVIVISDSTEILSPRFVHTITTPTDPGEVNSPLITVSGSVRRKLFDEEGDSRDRESNNGHLPPYYSPPNGVKLDSSLGKPKLDDIVKQLTPPDCSPNVYSSASWSPFGGYRKH</sequence>
<feature type="compositionally biased region" description="Basic and acidic residues" evidence="1">
    <location>
        <begin position="193"/>
        <end position="203"/>
    </location>
</feature>
<evidence type="ECO:0000313" key="3">
    <source>
        <dbReference type="EMBL" id="KAG6411288.1"/>
    </source>
</evidence>
<proteinExistence type="predicted"/>
<comment type="caution">
    <text evidence="3">The sequence shown here is derived from an EMBL/GenBank/DDBJ whole genome shotgun (WGS) entry which is preliminary data.</text>
</comment>
<keyword evidence="4" id="KW-1185">Reference proteome</keyword>
<dbReference type="Proteomes" id="UP000298416">
    <property type="component" value="Unassembled WGS sequence"/>
</dbReference>
<evidence type="ECO:0000313" key="4">
    <source>
        <dbReference type="Proteomes" id="UP000298416"/>
    </source>
</evidence>
<organism evidence="3">
    <name type="scientific">Salvia splendens</name>
    <name type="common">Scarlet sage</name>
    <dbReference type="NCBI Taxonomy" id="180675"/>
    <lineage>
        <taxon>Eukaryota</taxon>
        <taxon>Viridiplantae</taxon>
        <taxon>Streptophyta</taxon>
        <taxon>Embryophyta</taxon>
        <taxon>Tracheophyta</taxon>
        <taxon>Spermatophyta</taxon>
        <taxon>Magnoliopsida</taxon>
        <taxon>eudicotyledons</taxon>
        <taxon>Gunneridae</taxon>
        <taxon>Pentapetalae</taxon>
        <taxon>asterids</taxon>
        <taxon>lamiids</taxon>
        <taxon>Lamiales</taxon>
        <taxon>Lamiaceae</taxon>
        <taxon>Nepetoideae</taxon>
        <taxon>Mentheae</taxon>
        <taxon>Salviinae</taxon>
        <taxon>Salvia</taxon>
        <taxon>Salvia subgen. Calosphace</taxon>
        <taxon>core Calosphace</taxon>
    </lineage>
</organism>
<dbReference type="EMBL" id="PNBA02000010">
    <property type="protein sequence ID" value="KAG6411288.1"/>
    <property type="molecule type" value="Genomic_DNA"/>
</dbReference>
<dbReference type="Pfam" id="PF12776">
    <property type="entry name" value="Myb_DNA-bind_3"/>
    <property type="match status" value="1"/>
</dbReference>
<name>A0A8X8XFY0_SALSN</name>
<reference evidence="3" key="1">
    <citation type="submission" date="2018-01" db="EMBL/GenBank/DDBJ databases">
        <authorList>
            <person name="Mao J.F."/>
        </authorList>
    </citation>
    <scope>NUCLEOTIDE SEQUENCE</scope>
    <source>
        <strain evidence="3">Huo1</strain>
        <tissue evidence="3">Leaf</tissue>
    </source>
</reference>